<protein>
    <submittedName>
        <fullName evidence="3">Uncharacterized protein</fullName>
    </submittedName>
</protein>
<keyword evidence="2" id="KW-0732">Signal</keyword>
<evidence type="ECO:0000256" key="1">
    <source>
        <dbReference type="SAM" id="MobiDB-lite"/>
    </source>
</evidence>
<comment type="caution">
    <text evidence="3">The sequence shown here is derived from an EMBL/GenBank/DDBJ whole genome shotgun (WGS) entry which is preliminary data.</text>
</comment>
<dbReference type="Proteomes" id="UP000783686">
    <property type="component" value="Unassembled WGS sequence"/>
</dbReference>
<evidence type="ECO:0000313" key="4">
    <source>
        <dbReference type="Proteomes" id="UP000614601"/>
    </source>
</evidence>
<gene>
    <name evidence="3" type="ORF">BOKJ2_LOCUS14243</name>
</gene>
<proteinExistence type="predicted"/>
<feature type="chain" id="PRO_5036408565" evidence="2">
    <location>
        <begin position="18"/>
        <end position="165"/>
    </location>
</feature>
<feature type="signal peptide" evidence="2">
    <location>
        <begin position="1"/>
        <end position="17"/>
    </location>
</feature>
<name>A0A811LQD0_9BILA</name>
<dbReference type="EMBL" id="CAJFDH010000006">
    <property type="protein sequence ID" value="CAD5230654.1"/>
    <property type="molecule type" value="Genomic_DNA"/>
</dbReference>
<evidence type="ECO:0000313" key="3">
    <source>
        <dbReference type="EMBL" id="CAD5230654.1"/>
    </source>
</evidence>
<organism evidence="3 4">
    <name type="scientific">Bursaphelenchus okinawaensis</name>
    <dbReference type="NCBI Taxonomy" id="465554"/>
    <lineage>
        <taxon>Eukaryota</taxon>
        <taxon>Metazoa</taxon>
        <taxon>Ecdysozoa</taxon>
        <taxon>Nematoda</taxon>
        <taxon>Chromadorea</taxon>
        <taxon>Rhabditida</taxon>
        <taxon>Tylenchina</taxon>
        <taxon>Tylenchomorpha</taxon>
        <taxon>Aphelenchoidea</taxon>
        <taxon>Aphelenchoididae</taxon>
        <taxon>Bursaphelenchus</taxon>
    </lineage>
</organism>
<sequence length="165" mass="18245">MLVKFMVLAIFLASVEATRPNHSCFNRVSQTWTDCDSWNDEPAPTTTAQPIPLCWNELRDNWVDCDFWDKEPTTTSTSAPIFASARTTKQIFVDDCGRSVFGKDNPPCEKKAGGENNLKSPQAKADQSKTLDLVNDDEFVYDDAASATHYGALIGLGLAAFIFNL</sequence>
<reference evidence="3" key="1">
    <citation type="submission" date="2020-09" db="EMBL/GenBank/DDBJ databases">
        <authorList>
            <person name="Kikuchi T."/>
        </authorList>
    </citation>
    <scope>NUCLEOTIDE SEQUENCE</scope>
    <source>
        <strain evidence="3">SH1</strain>
    </source>
</reference>
<dbReference type="Proteomes" id="UP000614601">
    <property type="component" value="Unassembled WGS sequence"/>
</dbReference>
<dbReference type="AlphaFoldDB" id="A0A811LQD0"/>
<accession>A0A811LQD0</accession>
<evidence type="ECO:0000256" key="2">
    <source>
        <dbReference type="SAM" id="SignalP"/>
    </source>
</evidence>
<dbReference type="EMBL" id="CAJFCW020000006">
    <property type="protein sequence ID" value="CAG9127862.1"/>
    <property type="molecule type" value="Genomic_DNA"/>
</dbReference>
<feature type="region of interest" description="Disordered" evidence="1">
    <location>
        <begin position="107"/>
        <end position="127"/>
    </location>
</feature>
<keyword evidence="4" id="KW-1185">Reference proteome</keyword>